<protein>
    <submittedName>
        <fullName evidence="1">Uncharacterized protein</fullName>
    </submittedName>
</protein>
<name>A0A0F9RU15_9ZZZZ</name>
<dbReference type="AlphaFoldDB" id="A0A0F9RU15"/>
<gene>
    <name evidence="1" type="ORF">LCGC14_0537000</name>
</gene>
<sequence length="69" mass="8063">MKAKQLAFKFDAPIVKNKTRGFILFDSYAKFALHLGLPKDFPVNKLSQREISFLFNKRLEKFTNSLIKL</sequence>
<evidence type="ECO:0000313" key="1">
    <source>
        <dbReference type="EMBL" id="KKN59950.1"/>
    </source>
</evidence>
<proteinExistence type="predicted"/>
<comment type="caution">
    <text evidence="1">The sequence shown here is derived from an EMBL/GenBank/DDBJ whole genome shotgun (WGS) entry which is preliminary data.</text>
</comment>
<organism evidence="1">
    <name type="scientific">marine sediment metagenome</name>
    <dbReference type="NCBI Taxonomy" id="412755"/>
    <lineage>
        <taxon>unclassified sequences</taxon>
        <taxon>metagenomes</taxon>
        <taxon>ecological metagenomes</taxon>
    </lineage>
</organism>
<dbReference type="EMBL" id="LAZR01000710">
    <property type="protein sequence ID" value="KKN59950.1"/>
    <property type="molecule type" value="Genomic_DNA"/>
</dbReference>
<accession>A0A0F9RU15</accession>
<reference evidence="1" key="1">
    <citation type="journal article" date="2015" name="Nature">
        <title>Complex archaea that bridge the gap between prokaryotes and eukaryotes.</title>
        <authorList>
            <person name="Spang A."/>
            <person name="Saw J.H."/>
            <person name="Jorgensen S.L."/>
            <person name="Zaremba-Niedzwiedzka K."/>
            <person name="Martijn J."/>
            <person name="Lind A.E."/>
            <person name="van Eijk R."/>
            <person name="Schleper C."/>
            <person name="Guy L."/>
            <person name="Ettema T.J."/>
        </authorList>
    </citation>
    <scope>NUCLEOTIDE SEQUENCE</scope>
</reference>